<feature type="transmembrane region" description="Helical" evidence="1">
    <location>
        <begin position="204"/>
        <end position="221"/>
    </location>
</feature>
<dbReference type="Gene3D" id="3.30.565.10">
    <property type="entry name" value="Histidine kinase-like ATPase, C-terminal domain"/>
    <property type="match status" value="1"/>
</dbReference>
<feature type="transmembrane region" description="Helical" evidence="1">
    <location>
        <begin position="6"/>
        <end position="27"/>
    </location>
</feature>
<keyword evidence="1" id="KW-1133">Transmembrane helix</keyword>
<sequence>MEYTLWNVILLNIPLVLAEYVCCMILTRGLTKCRPQGKAAVLMLLPYSLLLILPSSVFYLHDLFGEVSALLALSLLETAGWTVTLRAAWKKSWQWSLITGAMVVFLYGITDEMGGFFLTRNFDLKNPAGLAAYMGSSILGILFFGSLVAMLLAKCRLSEAYNGFLEQETSFRGWKAVIILLPYLKILCVEAVNERLILNNSNPMISLLFLLLVLGVLNYALQSDAQKKQLGQQQVSLEQQKLYIRNLESVQQDVRIFRHDFKNRMAGIRLRADEGDLEAVQEFLAEVTGDFEKKVGEKIFQASQMGNIQIMELKGLLAVKTMEMQKRKISFYLEAAVPVTSADLSAADLCRAVGILLDNAMEAAEEFRLCGKHPEEGEDHSAVKAIFCQDASGLSVIVSNPVREEADLSRIWEEGYSTRGAGRGTGLTSLRRIVEAGSNISLRTSWDHGIFTQELQIGTGVNGK</sequence>
<feature type="transmembrane region" description="Helical" evidence="1">
    <location>
        <begin position="92"/>
        <end position="110"/>
    </location>
</feature>
<feature type="domain" description="Sensor histidine kinase NatK-like C-terminal" evidence="2">
    <location>
        <begin position="345"/>
        <end position="457"/>
    </location>
</feature>
<keyword evidence="3" id="KW-0808">Transferase</keyword>
<evidence type="ECO:0000259" key="2">
    <source>
        <dbReference type="Pfam" id="PF14501"/>
    </source>
</evidence>
<dbReference type="EMBL" id="DVON01000093">
    <property type="protein sequence ID" value="HIV12360.1"/>
    <property type="molecule type" value="Genomic_DNA"/>
</dbReference>
<gene>
    <name evidence="3" type="ORF">IAA63_04365</name>
</gene>
<evidence type="ECO:0000313" key="3">
    <source>
        <dbReference type="EMBL" id="HIV12360.1"/>
    </source>
</evidence>
<dbReference type="InterPro" id="IPR036890">
    <property type="entry name" value="HATPase_C_sf"/>
</dbReference>
<dbReference type="InterPro" id="IPR032834">
    <property type="entry name" value="NatK-like_C"/>
</dbReference>
<keyword evidence="3" id="KW-0418">Kinase</keyword>
<feature type="transmembrane region" description="Helical" evidence="1">
    <location>
        <begin position="67"/>
        <end position="85"/>
    </location>
</feature>
<name>A0A9D1NT73_9FIRM</name>
<keyword evidence="1" id="KW-0812">Transmembrane</keyword>
<reference evidence="3" key="2">
    <citation type="journal article" date="2021" name="PeerJ">
        <title>Extensive microbial diversity within the chicken gut microbiome revealed by metagenomics and culture.</title>
        <authorList>
            <person name="Gilroy R."/>
            <person name="Ravi A."/>
            <person name="Getino M."/>
            <person name="Pursley I."/>
            <person name="Horton D.L."/>
            <person name="Alikhan N.F."/>
            <person name="Baker D."/>
            <person name="Gharbi K."/>
            <person name="Hall N."/>
            <person name="Watson M."/>
            <person name="Adriaenssens E.M."/>
            <person name="Foster-Nyarko E."/>
            <person name="Jarju S."/>
            <person name="Secka A."/>
            <person name="Antonio M."/>
            <person name="Oren A."/>
            <person name="Chaudhuri R.R."/>
            <person name="La Ragione R."/>
            <person name="Hildebrand F."/>
            <person name="Pallen M.J."/>
        </authorList>
    </citation>
    <scope>NUCLEOTIDE SEQUENCE</scope>
    <source>
        <strain evidence="3">ChiBcec2-4451</strain>
    </source>
</reference>
<evidence type="ECO:0000313" key="4">
    <source>
        <dbReference type="Proteomes" id="UP000886723"/>
    </source>
</evidence>
<keyword evidence="1" id="KW-0472">Membrane</keyword>
<comment type="caution">
    <text evidence="3">The sequence shown here is derived from an EMBL/GenBank/DDBJ whole genome shotgun (WGS) entry which is preliminary data.</text>
</comment>
<accession>A0A9D1NT73</accession>
<dbReference type="GO" id="GO:0042802">
    <property type="term" value="F:identical protein binding"/>
    <property type="evidence" value="ECO:0007669"/>
    <property type="project" value="TreeGrafter"/>
</dbReference>
<reference evidence="3" key="1">
    <citation type="submission" date="2020-10" db="EMBL/GenBank/DDBJ databases">
        <authorList>
            <person name="Gilroy R."/>
        </authorList>
    </citation>
    <scope>NUCLEOTIDE SEQUENCE</scope>
    <source>
        <strain evidence="3">ChiBcec2-4451</strain>
    </source>
</reference>
<dbReference type="PANTHER" id="PTHR40448">
    <property type="entry name" value="TWO-COMPONENT SENSOR HISTIDINE KINASE"/>
    <property type="match status" value="1"/>
</dbReference>
<organism evidence="3 4">
    <name type="scientific">Candidatus Pullilachnospira stercoravium</name>
    <dbReference type="NCBI Taxonomy" id="2840913"/>
    <lineage>
        <taxon>Bacteria</taxon>
        <taxon>Bacillati</taxon>
        <taxon>Bacillota</taxon>
        <taxon>Clostridia</taxon>
        <taxon>Lachnospirales</taxon>
        <taxon>Lachnospiraceae</taxon>
        <taxon>Lachnospiraceae incertae sedis</taxon>
        <taxon>Candidatus Pullilachnospira</taxon>
    </lineage>
</organism>
<dbReference type="Pfam" id="PF14501">
    <property type="entry name" value="HATPase_c_5"/>
    <property type="match status" value="1"/>
</dbReference>
<dbReference type="GO" id="GO:0016301">
    <property type="term" value="F:kinase activity"/>
    <property type="evidence" value="ECO:0007669"/>
    <property type="project" value="UniProtKB-KW"/>
</dbReference>
<evidence type="ECO:0000256" key="1">
    <source>
        <dbReference type="SAM" id="Phobius"/>
    </source>
</evidence>
<dbReference type="PANTHER" id="PTHR40448:SF1">
    <property type="entry name" value="TWO-COMPONENT SENSOR HISTIDINE KINASE"/>
    <property type="match status" value="1"/>
</dbReference>
<feature type="transmembrane region" description="Helical" evidence="1">
    <location>
        <begin position="39"/>
        <end position="61"/>
    </location>
</feature>
<dbReference type="Proteomes" id="UP000886723">
    <property type="component" value="Unassembled WGS sequence"/>
</dbReference>
<feature type="transmembrane region" description="Helical" evidence="1">
    <location>
        <begin position="130"/>
        <end position="153"/>
    </location>
</feature>
<proteinExistence type="predicted"/>
<protein>
    <submittedName>
        <fullName evidence="3">Sensor histidine kinase</fullName>
    </submittedName>
</protein>
<dbReference type="SUPFAM" id="SSF55874">
    <property type="entry name" value="ATPase domain of HSP90 chaperone/DNA topoisomerase II/histidine kinase"/>
    <property type="match status" value="1"/>
</dbReference>
<dbReference type="AlphaFoldDB" id="A0A9D1NT73"/>